<dbReference type="PANTHER" id="PTHR43406">
    <property type="entry name" value="TRYPTOPHAN SYNTHASE, ALPHA CHAIN"/>
    <property type="match status" value="1"/>
</dbReference>
<evidence type="ECO:0000256" key="1">
    <source>
        <dbReference type="ARBA" id="ARBA00003365"/>
    </source>
</evidence>
<dbReference type="CDD" id="cd04724">
    <property type="entry name" value="Tryptophan_synthase_alpha"/>
    <property type="match status" value="1"/>
</dbReference>
<dbReference type="FunFam" id="3.20.20.70:FF:000037">
    <property type="entry name" value="Tryptophan synthase alpha chain"/>
    <property type="match status" value="1"/>
</dbReference>
<evidence type="ECO:0000256" key="6">
    <source>
        <dbReference type="ARBA" id="ARBA00023141"/>
    </source>
</evidence>
<comment type="catalytic activity">
    <reaction evidence="8 9">
        <text>(1S,2R)-1-C-(indol-3-yl)glycerol 3-phosphate + L-serine = D-glyceraldehyde 3-phosphate + L-tryptophan + H2O</text>
        <dbReference type="Rhea" id="RHEA:10532"/>
        <dbReference type="ChEBI" id="CHEBI:15377"/>
        <dbReference type="ChEBI" id="CHEBI:33384"/>
        <dbReference type="ChEBI" id="CHEBI:57912"/>
        <dbReference type="ChEBI" id="CHEBI:58866"/>
        <dbReference type="ChEBI" id="CHEBI:59776"/>
        <dbReference type="EC" id="4.2.1.20"/>
    </reaction>
</comment>
<accession>A0A9D1CUN8</accession>
<evidence type="ECO:0000313" key="11">
    <source>
        <dbReference type="EMBL" id="HIQ81112.1"/>
    </source>
</evidence>
<dbReference type="Pfam" id="PF00290">
    <property type="entry name" value="Trp_syntA"/>
    <property type="match status" value="1"/>
</dbReference>
<dbReference type="EMBL" id="DVFW01000038">
    <property type="protein sequence ID" value="HIQ81112.1"/>
    <property type="molecule type" value="Genomic_DNA"/>
</dbReference>
<feature type="active site" description="Proton acceptor" evidence="9">
    <location>
        <position position="55"/>
    </location>
</feature>
<sequence>MSKTQAAFQNKKAFIPFITAGDPNLETTLRLIPAMARAGADLIEIGIPFSDPVAEGEVIQRADIRALQGGVTIDRIFSMVKQLRKTCDIPLAFMTYSNPVYVYGPEKFLNECVLCKMDALIVPDMPFEEKGELSPLCEKYGVDLISLIAPTSEKRILKIAKEAQGFLYCVSSMGVTGMRSKINTDIGKMTALAKSASSIPVAVGFGVSTPQQAQQMVQYADGVIVGSAIVRLCEQYGTDCIEPVCCYIKEMKAAIS</sequence>
<protein>
    <recommendedName>
        <fullName evidence="9">Tryptophan synthase alpha chain</fullName>
        <ecNumber evidence="9">4.2.1.20</ecNumber>
    </recommendedName>
</protein>
<gene>
    <name evidence="9" type="primary">trpA</name>
    <name evidence="11" type="ORF">IAD32_07515</name>
</gene>
<dbReference type="PROSITE" id="PS00167">
    <property type="entry name" value="TRP_SYNTHASE_ALPHA"/>
    <property type="match status" value="1"/>
</dbReference>
<dbReference type="PANTHER" id="PTHR43406:SF1">
    <property type="entry name" value="TRYPTOPHAN SYNTHASE ALPHA CHAIN, CHLOROPLASTIC"/>
    <property type="match status" value="1"/>
</dbReference>
<proteinExistence type="inferred from homology"/>
<dbReference type="Gene3D" id="3.20.20.70">
    <property type="entry name" value="Aldolase class I"/>
    <property type="match status" value="1"/>
</dbReference>
<reference evidence="11" key="2">
    <citation type="journal article" date="2021" name="PeerJ">
        <title>Extensive microbial diversity within the chicken gut microbiome revealed by metagenomics and culture.</title>
        <authorList>
            <person name="Gilroy R."/>
            <person name="Ravi A."/>
            <person name="Getino M."/>
            <person name="Pursley I."/>
            <person name="Horton D.L."/>
            <person name="Alikhan N.F."/>
            <person name="Baker D."/>
            <person name="Gharbi K."/>
            <person name="Hall N."/>
            <person name="Watson M."/>
            <person name="Adriaenssens E.M."/>
            <person name="Foster-Nyarko E."/>
            <person name="Jarju S."/>
            <person name="Secka A."/>
            <person name="Antonio M."/>
            <person name="Oren A."/>
            <person name="Chaudhuri R.R."/>
            <person name="La Ragione R."/>
            <person name="Hildebrand F."/>
            <person name="Pallen M.J."/>
        </authorList>
    </citation>
    <scope>NUCLEOTIDE SEQUENCE</scope>
    <source>
        <strain evidence="11">ChiSjej1B19-3389</strain>
    </source>
</reference>
<reference evidence="11" key="1">
    <citation type="submission" date="2020-10" db="EMBL/GenBank/DDBJ databases">
        <authorList>
            <person name="Gilroy R."/>
        </authorList>
    </citation>
    <scope>NUCLEOTIDE SEQUENCE</scope>
    <source>
        <strain evidence="11">ChiSjej1B19-3389</strain>
    </source>
</reference>
<evidence type="ECO:0000256" key="3">
    <source>
        <dbReference type="ARBA" id="ARBA00011270"/>
    </source>
</evidence>
<dbReference type="GO" id="GO:0005829">
    <property type="term" value="C:cytosol"/>
    <property type="evidence" value="ECO:0007669"/>
    <property type="project" value="TreeGrafter"/>
</dbReference>
<dbReference type="InterPro" id="IPR013785">
    <property type="entry name" value="Aldolase_TIM"/>
</dbReference>
<comment type="caution">
    <text evidence="11">The sequence shown here is derived from an EMBL/GenBank/DDBJ whole genome shotgun (WGS) entry which is preliminary data.</text>
</comment>
<name>A0A9D1CUN8_9FIRM</name>
<dbReference type="InterPro" id="IPR011060">
    <property type="entry name" value="RibuloseP-bd_barrel"/>
</dbReference>
<dbReference type="InterPro" id="IPR018204">
    <property type="entry name" value="Trp_synthase_alpha_AS"/>
</dbReference>
<keyword evidence="5 9" id="KW-0822">Tryptophan biosynthesis</keyword>
<dbReference type="HAMAP" id="MF_00131">
    <property type="entry name" value="Trp_synth_alpha"/>
    <property type="match status" value="1"/>
</dbReference>
<feature type="active site" description="Proton acceptor" evidence="9">
    <location>
        <position position="44"/>
    </location>
</feature>
<dbReference type="EC" id="4.2.1.20" evidence="9"/>
<comment type="pathway">
    <text evidence="2 9">Amino-acid biosynthesis; L-tryptophan biosynthesis; L-tryptophan from chorismate: step 5/5.</text>
</comment>
<dbReference type="AlphaFoldDB" id="A0A9D1CUN8"/>
<dbReference type="InterPro" id="IPR002028">
    <property type="entry name" value="Trp_synthase_suA"/>
</dbReference>
<evidence type="ECO:0000256" key="5">
    <source>
        <dbReference type="ARBA" id="ARBA00022822"/>
    </source>
</evidence>
<organism evidence="11 12">
    <name type="scientific">Candidatus Scatavimonas merdigallinarum</name>
    <dbReference type="NCBI Taxonomy" id="2840914"/>
    <lineage>
        <taxon>Bacteria</taxon>
        <taxon>Bacillati</taxon>
        <taxon>Bacillota</taxon>
        <taxon>Clostridia</taxon>
        <taxon>Eubacteriales</taxon>
        <taxon>Oscillospiraceae</taxon>
        <taxon>Oscillospiraceae incertae sedis</taxon>
        <taxon>Candidatus Scatavimonas</taxon>
    </lineage>
</organism>
<keyword evidence="7 9" id="KW-0456">Lyase</keyword>
<dbReference type="SUPFAM" id="SSF51366">
    <property type="entry name" value="Ribulose-phoshate binding barrel"/>
    <property type="match status" value="1"/>
</dbReference>
<dbReference type="NCBIfam" id="TIGR00262">
    <property type="entry name" value="trpA"/>
    <property type="match status" value="1"/>
</dbReference>
<evidence type="ECO:0000256" key="9">
    <source>
        <dbReference type="HAMAP-Rule" id="MF_00131"/>
    </source>
</evidence>
<comment type="function">
    <text evidence="1 9">The alpha subunit is responsible for the aldol cleavage of indoleglycerol phosphate to indole and glyceraldehyde 3-phosphate.</text>
</comment>
<evidence type="ECO:0000256" key="2">
    <source>
        <dbReference type="ARBA" id="ARBA00004733"/>
    </source>
</evidence>
<dbReference type="Proteomes" id="UP000886787">
    <property type="component" value="Unassembled WGS sequence"/>
</dbReference>
<keyword evidence="4 9" id="KW-0028">Amino-acid biosynthesis</keyword>
<evidence type="ECO:0000256" key="10">
    <source>
        <dbReference type="RuleBase" id="RU003662"/>
    </source>
</evidence>
<evidence type="ECO:0000313" key="12">
    <source>
        <dbReference type="Proteomes" id="UP000886787"/>
    </source>
</evidence>
<keyword evidence="6 9" id="KW-0057">Aromatic amino acid biosynthesis</keyword>
<comment type="subunit">
    <text evidence="3 9">Tetramer of two alpha and two beta chains.</text>
</comment>
<comment type="similarity">
    <text evidence="9 10">Belongs to the TrpA family.</text>
</comment>
<evidence type="ECO:0000256" key="4">
    <source>
        <dbReference type="ARBA" id="ARBA00022605"/>
    </source>
</evidence>
<evidence type="ECO:0000256" key="7">
    <source>
        <dbReference type="ARBA" id="ARBA00023239"/>
    </source>
</evidence>
<evidence type="ECO:0000256" key="8">
    <source>
        <dbReference type="ARBA" id="ARBA00049047"/>
    </source>
</evidence>
<dbReference type="GO" id="GO:0004834">
    <property type="term" value="F:tryptophan synthase activity"/>
    <property type="evidence" value="ECO:0007669"/>
    <property type="project" value="UniProtKB-UniRule"/>
</dbReference>